<dbReference type="Proteomes" id="UP001465976">
    <property type="component" value="Unassembled WGS sequence"/>
</dbReference>
<evidence type="ECO:0008006" key="9">
    <source>
        <dbReference type="Google" id="ProtNLM"/>
    </source>
</evidence>
<protein>
    <recommendedName>
        <fullName evidence="9">MFS general substrate transporter</fullName>
    </recommendedName>
</protein>
<comment type="caution">
    <text evidence="7">The sequence shown here is derived from an EMBL/GenBank/DDBJ whole genome shotgun (WGS) entry which is preliminary data.</text>
</comment>
<feature type="transmembrane region" description="Helical" evidence="6">
    <location>
        <begin position="456"/>
        <end position="476"/>
    </location>
</feature>
<feature type="transmembrane region" description="Helical" evidence="6">
    <location>
        <begin position="148"/>
        <end position="166"/>
    </location>
</feature>
<evidence type="ECO:0000256" key="2">
    <source>
        <dbReference type="ARBA" id="ARBA00022448"/>
    </source>
</evidence>
<evidence type="ECO:0000256" key="4">
    <source>
        <dbReference type="ARBA" id="ARBA00022989"/>
    </source>
</evidence>
<evidence type="ECO:0000256" key="3">
    <source>
        <dbReference type="ARBA" id="ARBA00022692"/>
    </source>
</evidence>
<dbReference type="PANTHER" id="PTHR43791:SF18">
    <property type="entry name" value="NICOTINIC ACID TRANSPORTER TNA1, PUTATIVE (AFU_ORTHOLOGUE AFUA_3G03820)-RELATED"/>
    <property type="match status" value="1"/>
</dbReference>
<feature type="transmembrane region" description="Helical" evidence="6">
    <location>
        <begin position="385"/>
        <end position="407"/>
    </location>
</feature>
<name>A0ABR3EMX5_9AGAR</name>
<evidence type="ECO:0000313" key="7">
    <source>
        <dbReference type="EMBL" id="KAL0564185.1"/>
    </source>
</evidence>
<comment type="subcellular location">
    <subcellularLocation>
        <location evidence="1">Membrane</location>
        <topology evidence="1">Multi-pass membrane protein</topology>
    </subcellularLocation>
</comment>
<dbReference type="InterPro" id="IPR011701">
    <property type="entry name" value="MFS"/>
</dbReference>
<feature type="transmembrane region" description="Helical" evidence="6">
    <location>
        <begin position="178"/>
        <end position="202"/>
    </location>
</feature>
<proteinExistence type="predicted"/>
<gene>
    <name evidence="7" type="ORF">V5O48_017868</name>
</gene>
<feature type="transmembrane region" description="Helical" evidence="6">
    <location>
        <begin position="296"/>
        <end position="317"/>
    </location>
</feature>
<keyword evidence="2" id="KW-0813">Transport</keyword>
<keyword evidence="3 6" id="KW-0812">Transmembrane</keyword>
<evidence type="ECO:0000256" key="5">
    <source>
        <dbReference type="ARBA" id="ARBA00023136"/>
    </source>
</evidence>
<sequence length="513" mass="57091">MPSELTNIEEKGNVLKIETRNSNLTPPSPQLTEEQETKLWRKIDRRLMPILSLMYLMSFLDRGNIGNARLQGLVTELGLVGNQYNIALPGFKEIPTTNLATWNNDPMGNNYVSLIFDVPVLSASSHAQDIRTCMGFVKNYPQLVVCRVLLGIAEAGLFPGVAYYLTLWYPRHKLQLRIGIFFGSASLAGAFSGLLAFGISYMSGTQGLLGWSWIFVRITHASLRFPLFRILEGLATVAVGTIAFFVLIDFPHTAKFLSDEERAYLLWRKKYDNSSVGEEESFSVKYIIQALTDWQVYAHALVDMSIMGPLYGITLFLPTIISNFGYSPAISNLLTVPPYVLSTIVLYIFAHFSDKTKKRSPFIYASLIICLVGYLINITDAPHGVKYFGTFLCVTGAYAGPTGVVAWLGNNLSGQSKRAVGMAVQMGIGNFSGAIISNTYRDVDQPRYIIGHGIELMFVGIGLIVVPIIATTYYRLNNKKKATVRQEEEQGVKRTTKEIRAMGDRAPEFIYTL</sequence>
<dbReference type="SUPFAM" id="SSF103473">
    <property type="entry name" value="MFS general substrate transporter"/>
    <property type="match status" value="1"/>
</dbReference>
<dbReference type="InterPro" id="IPR036259">
    <property type="entry name" value="MFS_trans_sf"/>
</dbReference>
<dbReference type="Gene3D" id="1.20.1250.20">
    <property type="entry name" value="MFS general substrate transporter like domains"/>
    <property type="match status" value="2"/>
</dbReference>
<keyword evidence="5 6" id="KW-0472">Membrane</keyword>
<organism evidence="7 8">
    <name type="scientific">Marasmius crinis-equi</name>
    <dbReference type="NCBI Taxonomy" id="585013"/>
    <lineage>
        <taxon>Eukaryota</taxon>
        <taxon>Fungi</taxon>
        <taxon>Dikarya</taxon>
        <taxon>Basidiomycota</taxon>
        <taxon>Agaricomycotina</taxon>
        <taxon>Agaricomycetes</taxon>
        <taxon>Agaricomycetidae</taxon>
        <taxon>Agaricales</taxon>
        <taxon>Marasmiineae</taxon>
        <taxon>Marasmiaceae</taxon>
        <taxon>Marasmius</taxon>
    </lineage>
</organism>
<keyword evidence="8" id="KW-1185">Reference proteome</keyword>
<evidence type="ECO:0000256" key="6">
    <source>
        <dbReference type="SAM" id="Phobius"/>
    </source>
</evidence>
<keyword evidence="4 6" id="KW-1133">Transmembrane helix</keyword>
<evidence type="ECO:0000313" key="8">
    <source>
        <dbReference type="Proteomes" id="UP001465976"/>
    </source>
</evidence>
<reference evidence="7 8" key="1">
    <citation type="submission" date="2024-02" db="EMBL/GenBank/DDBJ databases">
        <title>A draft genome for the cacao thread blight pathogen Marasmius crinis-equi.</title>
        <authorList>
            <person name="Cohen S.P."/>
            <person name="Baruah I.K."/>
            <person name="Amoako-Attah I."/>
            <person name="Bukari Y."/>
            <person name="Meinhardt L.W."/>
            <person name="Bailey B.A."/>
        </authorList>
    </citation>
    <scope>NUCLEOTIDE SEQUENCE [LARGE SCALE GENOMIC DNA]</scope>
    <source>
        <strain evidence="7 8">GH-76</strain>
    </source>
</reference>
<feature type="transmembrane region" description="Helical" evidence="6">
    <location>
        <begin position="329"/>
        <end position="350"/>
    </location>
</feature>
<accession>A0ABR3EMX5</accession>
<dbReference type="PANTHER" id="PTHR43791">
    <property type="entry name" value="PERMEASE-RELATED"/>
    <property type="match status" value="1"/>
</dbReference>
<feature type="transmembrane region" description="Helical" evidence="6">
    <location>
        <begin position="227"/>
        <end position="248"/>
    </location>
</feature>
<dbReference type="Pfam" id="PF07690">
    <property type="entry name" value="MFS_1"/>
    <property type="match status" value="1"/>
</dbReference>
<dbReference type="EMBL" id="JBAHYK010002935">
    <property type="protein sequence ID" value="KAL0564185.1"/>
    <property type="molecule type" value="Genomic_DNA"/>
</dbReference>
<evidence type="ECO:0000256" key="1">
    <source>
        <dbReference type="ARBA" id="ARBA00004141"/>
    </source>
</evidence>
<feature type="transmembrane region" description="Helical" evidence="6">
    <location>
        <begin position="362"/>
        <end position="379"/>
    </location>
</feature>